<keyword evidence="12" id="KW-1185">Reference proteome</keyword>
<dbReference type="AlphaFoldDB" id="A0A918IT34"/>
<sequence length="387" mass="40681">MTAHNVPNRNWSYPTAIKFGVGRIAELAEHCLASGIRKPLLVTDKALAALPITADARGILKAAGLGDAVFSEVDPNPNEKNMEAGIEVYLAGGHDGVVCFGGGSALDLGKMIALMAHQPGNLSVWDLEDIGDWYTRADASKIAPIIAVPTTAGTGSEVGRAGVLTNSTTHKKKIIFHPKLMPSVTICDPALTVGMPGFITAGTGMDALAHCLEAYCSPFYHPMSQGIALEGMRLVFENLVEVYENPGNLDARAHMMSAAAMGAVAFQKGLGAIHSLSHPVGAVYNTHHGTTNAVVMPMVLDFNRAAIEDRIEKAAAYLGIAGGFDGFRAAVMDLRAKLNIPANLTAMGVEAARLDELTEMALEDPSCGGNPVEMTQANTRALFAACM</sequence>
<reference evidence="11" key="2">
    <citation type="submission" date="2020-09" db="EMBL/GenBank/DDBJ databases">
        <authorList>
            <person name="Sun Q."/>
            <person name="Kim S."/>
        </authorList>
    </citation>
    <scope>NUCLEOTIDE SEQUENCE</scope>
    <source>
        <strain evidence="11">KCTC 23714</strain>
    </source>
</reference>
<reference evidence="11" key="1">
    <citation type="journal article" date="2014" name="Int. J. Syst. Evol. Microbiol.">
        <title>Complete genome sequence of Corynebacterium casei LMG S-19264T (=DSM 44701T), isolated from a smear-ripened cheese.</title>
        <authorList>
            <consortium name="US DOE Joint Genome Institute (JGI-PGF)"/>
            <person name="Walter F."/>
            <person name="Albersmeier A."/>
            <person name="Kalinowski J."/>
            <person name="Ruckert C."/>
        </authorList>
    </citation>
    <scope>NUCLEOTIDE SEQUENCE</scope>
    <source>
        <strain evidence="11">KCTC 23714</strain>
    </source>
</reference>
<keyword evidence="4" id="KW-0520">NAD</keyword>
<name>A0A918IT34_9RHOB</name>
<comment type="caution">
    <text evidence="11">The sequence shown here is derived from an EMBL/GenBank/DDBJ whole genome shotgun (WGS) entry which is preliminary data.</text>
</comment>
<feature type="domain" description="Alcohol dehydrogenase iron-type/glycerol dehydrogenase GldA" evidence="9">
    <location>
        <begin position="14"/>
        <end position="189"/>
    </location>
</feature>
<gene>
    <name evidence="11" type="ORF">GCM10011452_19760</name>
</gene>
<dbReference type="SUPFAM" id="SSF56796">
    <property type="entry name" value="Dehydroquinate synthase-like"/>
    <property type="match status" value="1"/>
</dbReference>
<dbReference type="GO" id="GO:0004022">
    <property type="term" value="F:alcohol dehydrogenase (NAD+) activity"/>
    <property type="evidence" value="ECO:0007669"/>
    <property type="project" value="UniProtKB-EC"/>
</dbReference>
<evidence type="ECO:0000256" key="6">
    <source>
        <dbReference type="ARBA" id="ARBA00049243"/>
    </source>
</evidence>
<evidence type="ECO:0000256" key="2">
    <source>
        <dbReference type="ARBA" id="ARBA00007358"/>
    </source>
</evidence>
<protein>
    <recommendedName>
        <fullName evidence="7">Alcohol dehydrogenase 2</fullName>
    </recommendedName>
    <alternativeName>
        <fullName evidence="8">Alcohol dehydrogenase II</fullName>
    </alternativeName>
</protein>
<dbReference type="InterPro" id="IPR056798">
    <property type="entry name" value="ADH_Fe_C"/>
</dbReference>
<proteinExistence type="inferred from homology"/>
<comment type="catalytic activity">
    <reaction evidence="5">
        <text>a secondary alcohol + NAD(+) = a ketone + NADH + H(+)</text>
        <dbReference type="Rhea" id="RHEA:10740"/>
        <dbReference type="ChEBI" id="CHEBI:15378"/>
        <dbReference type="ChEBI" id="CHEBI:17087"/>
        <dbReference type="ChEBI" id="CHEBI:35681"/>
        <dbReference type="ChEBI" id="CHEBI:57540"/>
        <dbReference type="ChEBI" id="CHEBI:57945"/>
        <dbReference type="EC" id="1.1.1.1"/>
    </reaction>
</comment>
<dbReference type="FunFam" id="1.20.1090.10:FF:000001">
    <property type="entry name" value="Aldehyde-alcohol dehydrogenase"/>
    <property type="match status" value="1"/>
</dbReference>
<dbReference type="InterPro" id="IPR018211">
    <property type="entry name" value="ADH_Fe_CS"/>
</dbReference>
<dbReference type="Pfam" id="PF25137">
    <property type="entry name" value="ADH_Fe_C"/>
    <property type="match status" value="1"/>
</dbReference>
<dbReference type="PROSITE" id="PS00913">
    <property type="entry name" value="ADH_IRON_1"/>
    <property type="match status" value="1"/>
</dbReference>
<evidence type="ECO:0000256" key="1">
    <source>
        <dbReference type="ARBA" id="ARBA00001962"/>
    </source>
</evidence>
<evidence type="ECO:0000256" key="7">
    <source>
        <dbReference type="ARBA" id="ARBA00074848"/>
    </source>
</evidence>
<dbReference type="EMBL" id="BMYQ01000005">
    <property type="protein sequence ID" value="GGW31268.1"/>
    <property type="molecule type" value="Genomic_DNA"/>
</dbReference>
<dbReference type="CDD" id="cd14861">
    <property type="entry name" value="Fe-ADH-like"/>
    <property type="match status" value="1"/>
</dbReference>
<evidence type="ECO:0000256" key="3">
    <source>
        <dbReference type="ARBA" id="ARBA00023002"/>
    </source>
</evidence>
<comment type="similarity">
    <text evidence="2">Belongs to the iron-containing alcohol dehydrogenase family.</text>
</comment>
<evidence type="ECO:0000256" key="8">
    <source>
        <dbReference type="ARBA" id="ARBA00076680"/>
    </source>
</evidence>
<feature type="domain" description="Fe-containing alcohol dehydrogenase-like C-terminal" evidence="10">
    <location>
        <begin position="200"/>
        <end position="385"/>
    </location>
</feature>
<dbReference type="Gene3D" id="1.20.1090.10">
    <property type="entry name" value="Dehydroquinate synthase-like - alpha domain"/>
    <property type="match status" value="1"/>
</dbReference>
<evidence type="ECO:0000259" key="10">
    <source>
        <dbReference type="Pfam" id="PF25137"/>
    </source>
</evidence>
<evidence type="ECO:0000313" key="11">
    <source>
        <dbReference type="EMBL" id="GGW31268.1"/>
    </source>
</evidence>
<dbReference type="InterPro" id="IPR039697">
    <property type="entry name" value="Alcohol_dehydrogenase_Fe"/>
</dbReference>
<evidence type="ECO:0000313" key="12">
    <source>
        <dbReference type="Proteomes" id="UP000628984"/>
    </source>
</evidence>
<dbReference type="FunFam" id="3.40.50.1970:FF:000003">
    <property type="entry name" value="Alcohol dehydrogenase, iron-containing"/>
    <property type="match status" value="1"/>
</dbReference>
<dbReference type="InterPro" id="IPR001670">
    <property type="entry name" value="ADH_Fe/GldA"/>
</dbReference>
<dbReference type="Gene3D" id="3.40.50.1970">
    <property type="match status" value="1"/>
</dbReference>
<evidence type="ECO:0000256" key="4">
    <source>
        <dbReference type="ARBA" id="ARBA00023027"/>
    </source>
</evidence>
<comment type="catalytic activity">
    <reaction evidence="6">
        <text>a primary alcohol + NAD(+) = an aldehyde + NADH + H(+)</text>
        <dbReference type="Rhea" id="RHEA:10736"/>
        <dbReference type="ChEBI" id="CHEBI:15378"/>
        <dbReference type="ChEBI" id="CHEBI:15734"/>
        <dbReference type="ChEBI" id="CHEBI:17478"/>
        <dbReference type="ChEBI" id="CHEBI:57540"/>
        <dbReference type="ChEBI" id="CHEBI:57945"/>
        <dbReference type="EC" id="1.1.1.1"/>
    </reaction>
</comment>
<dbReference type="PROSITE" id="PS00060">
    <property type="entry name" value="ADH_IRON_2"/>
    <property type="match status" value="1"/>
</dbReference>
<organism evidence="11 12">
    <name type="scientific">Gemmobacter lanyuensis</name>
    <dbReference type="NCBI Taxonomy" id="1054497"/>
    <lineage>
        <taxon>Bacteria</taxon>
        <taxon>Pseudomonadati</taxon>
        <taxon>Pseudomonadota</taxon>
        <taxon>Alphaproteobacteria</taxon>
        <taxon>Rhodobacterales</taxon>
        <taxon>Paracoccaceae</taxon>
        <taxon>Gemmobacter</taxon>
    </lineage>
</organism>
<dbReference type="Proteomes" id="UP000628984">
    <property type="component" value="Unassembled WGS sequence"/>
</dbReference>
<keyword evidence="3" id="KW-0560">Oxidoreductase</keyword>
<dbReference type="GO" id="GO:0046872">
    <property type="term" value="F:metal ion binding"/>
    <property type="evidence" value="ECO:0007669"/>
    <property type="project" value="InterPro"/>
</dbReference>
<dbReference type="Pfam" id="PF00465">
    <property type="entry name" value="Fe-ADH"/>
    <property type="match status" value="1"/>
</dbReference>
<comment type="cofactor">
    <cofactor evidence="1">
        <name>Fe cation</name>
        <dbReference type="ChEBI" id="CHEBI:24875"/>
    </cofactor>
</comment>
<evidence type="ECO:0000256" key="5">
    <source>
        <dbReference type="ARBA" id="ARBA00049164"/>
    </source>
</evidence>
<dbReference type="PANTHER" id="PTHR11496:SF102">
    <property type="entry name" value="ALCOHOL DEHYDROGENASE 4"/>
    <property type="match status" value="1"/>
</dbReference>
<dbReference type="PANTHER" id="PTHR11496">
    <property type="entry name" value="ALCOHOL DEHYDROGENASE"/>
    <property type="match status" value="1"/>
</dbReference>
<evidence type="ECO:0000259" key="9">
    <source>
        <dbReference type="Pfam" id="PF00465"/>
    </source>
</evidence>
<accession>A0A918IT34</accession>
<dbReference type="RefSeq" id="WP_189633694.1">
    <property type="nucleotide sequence ID" value="NZ_BMYQ01000005.1"/>
</dbReference>